<feature type="non-terminal residue" evidence="1">
    <location>
        <position position="221"/>
    </location>
</feature>
<comment type="caution">
    <text evidence="1">The sequence shown here is derived from an EMBL/GenBank/DDBJ whole genome shotgun (WGS) entry which is preliminary data.</text>
</comment>
<evidence type="ECO:0000313" key="2">
    <source>
        <dbReference type="Proteomes" id="UP000324897"/>
    </source>
</evidence>
<dbReference type="EMBL" id="RWGY01000005">
    <property type="protein sequence ID" value="TVU42845.1"/>
    <property type="molecule type" value="Genomic_DNA"/>
</dbReference>
<dbReference type="AlphaFoldDB" id="A0A5J9W4J0"/>
<protein>
    <submittedName>
        <fullName evidence="1">Uncharacterized protein</fullName>
    </submittedName>
</protein>
<gene>
    <name evidence="1" type="ORF">EJB05_09268</name>
</gene>
<reference evidence="1 2" key="1">
    <citation type="journal article" date="2019" name="Sci. Rep.">
        <title>A high-quality genome of Eragrostis curvula grass provides insights into Poaceae evolution and supports new strategies to enhance forage quality.</title>
        <authorList>
            <person name="Carballo J."/>
            <person name="Santos B.A.C.M."/>
            <person name="Zappacosta D."/>
            <person name="Garbus I."/>
            <person name="Selva J.P."/>
            <person name="Gallo C.A."/>
            <person name="Diaz A."/>
            <person name="Albertini E."/>
            <person name="Caccamo M."/>
            <person name="Echenique V."/>
        </authorList>
    </citation>
    <scope>NUCLEOTIDE SEQUENCE [LARGE SCALE GENOMIC DNA]</scope>
    <source>
        <strain evidence="2">cv. Victoria</strain>
        <tissue evidence="1">Leaf</tissue>
    </source>
</reference>
<proteinExistence type="predicted"/>
<accession>A0A5J9W4J0</accession>
<feature type="non-terminal residue" evidence="1">
    <location>
        <position position="1"/>
    </location>
</feature>
<keyword evidence="2" id="KW-1185">Reference proteome</keyword>
<dbReference type="Proteomes" id="UP000324897">
    <property type="component" value="Unassembled WGS sequence"/>
</dbReference>
<sequence length="221" mass="24221">MVERGTWRGGGTRGRQGARLGGALNGFITERRRSGPRLSLLALGASGLPSRRGRVQIWTREIERVSGHSGSVGRARRLLGADPASTLDAAAWILDSIDDWAAVEPGAAKLMQASCLVVTPWDGKISGRGGTGKETCAPAVDAGEGRDFESNTFKDHWIMMFVNTNDYSKRQIPVRMRAFGVVSNEICVRLWFDLIPLRLSCRERSSRKTQCVIVVFVTPHL</sequence>
<evidence type="ECO:0000313" key="1">
    <source>
        <dbReference type="EMBL" id="TVU42845.1"/>
    </source>
</evidence>
<dbReference type="Gramene" id="TVU42845">
    <property type="protein sequence ID" value="TVU42845"/>
    <property type="gene ID" value="EJB05_09268"/>
</dbReference>
<name>A0A5J9W4J0_9POAL</name>
<organism evidence="1 2">
    <name type="scientific">Eragrostis curvula</name>
    <name type="common">weeping love grass</name>
    <dbReference type="NCBI Taxonomy" id="38414"/>
    <lineage>
        <taxon>Eukaryota</taxon>
        <taxon>Viridiplantae</taxon>
        <taxon>Streptophyta</taxon>
        <taxon>Embryophyta</taxon>
        <taxon>Tracheophyta</taxon>
        <taxon>Spermatophyta</taxon>
        <taxon>Magnoliopsida</taxon>
        <taxon>Liliopsida</taxon>
        <taxon>Poales</taxon>
        <taxon>Poaceae</taxon>
        <taxon>PACMAD clade</taxon>
        <taxon>Chloridoideae</taxon>
        <taxon>Eragrostideae</taxon>
        <taxon>Eragrostidinae</taxon>
        <taxon>Eragrostis</taxon>
    </lineage>
</organism>